<dbReference type="AlphaFoldDB" id="A0A382KHB8"/>
<evidence type="ECO:0000256" key="1">
    <source>
        <dbReference type="ARBA" id="ARBA00022729"/>
    </source>
</evidence>
<dbReference type="Pfam" id="PF01364">
    <property type="entry name" value="Peptidase_C25"/>
    <property type="match status" value="1"/>
</dbReference>
<dbReference type="SUPFAM" id="SSF52129">
    <property type="entry name" value="Caspase-like"/>
    <property type="match status" value="1"/>
</dbReference>
<evidence type="ECO:0000313" key="4">
    <source>
        <dbReference type="EMBL" id="SVC23609.1"/>
    </source>
</evidence>
<name>A0A382KHB8_9ZZZZ</name>
<evidence type="ECO:0008006" key="5">
    <source>
        <dbReference type="Google" id="ProtNLM"/>
    </source>
</evidence>
<dbReference type="GO" id="GO:0004197">
    <property type="term" value="F:cysteine-type endopeptidase activity"/>
    <property type="evidence" value="ECO:0007669"/>
    <property type="project" value="InterPro"/>
</dbReference>
<dbReference type="InterPro" id="IPR038490">
    <property type="entry name" value="Gingipain_propep_sf"/>
</dbReference>
<dbReference type="InterPro" id="IPR029030">
    <property type="entry name" value="Caspase-like_dom_sf"/>
</dbReference>
<dbReference type="Pfam" id="PF08126">
    <property type="entry name" value="Propeptide_C25"/>
    <property type="match status" value="1"/>
</dbReference>
<evidence type="ECO:0000259" key="3">
    <source>
        <dbReference type="Pfam" id="PF08126"/>
    </source>
</evidence>
<dbReference type="Gene3D" id="2.60.40.3800">
    <property type="match status" value="1"/>
</dbReference>
<accession>A0A382KHB8</accession>
<dbReference type="InterPro" id="IPR001769">
    <property type="entry name" value="Gingipain"/>
</dbReference>
<dbReference type="EMBL" id="UINC01080561">
    <property type="protein sequence ID" value="SVC23609.1"/>
    <property type="molecule type" value="Genomic_DNA"/>
</dbReference>
<feature type="non-terminal residue" evidence="4">
    <location>
        <position position="311"/>
    </location>
</feature>
<evidence type="ECO:0000259" key="2">
    <source>
        <dbReference type="Pfam" id="PF01364"/>
    </source>
</evidence>
<feature type="domain" description="Gingipain" evidence="2">
    <location>
        <begin position="243"/>
        <end position="311"/>
    </location>
</feature>
<organism evidence="4">
    <name type="scientific">marine metagenome</name>
    <dbReference type="NCBI Taxonomy" id="408172"/>
    <lineage>
        <taxon>unclassified sequences</taxon>
        <taxon>metagenomes</taxon>
        <taxon>ecological metagenomes</taxon>
    </lineage>
</organism>
<dbReference type="InterPro" id="IPR012600">
    <property type="entry name" value="Propeptide_C25"/>
</dbReference>
<protein>
    <recommendedName>
        <fullName evidence="5">Gingipain domain-containing protein</fullName>
    </recommendedName>
</protein>
<dbReference type="InterPro" id="IPR029031">
    <property type="entry name" value="Gingipain_N_sf"/>
</dbReference>
<reference evidence="4" key="1">
    <citation type="submission" date="2018-05" db="EMBL/GenBank/DDBJ databases">
        <authorList>
            <person name="Lanie J.A."/>
            <person name="Ng W.-L."/>
            <person name="Kazmierczak K.M."/>
            <person name="Andrzejewski T.M."/>
            <person name="Davidsen T.M."/>
            <person name="Wayne K.J."/>
            <person name="Tettelin H."/>
            <person name="Glass J.I."/>
            <person name="Rusch D."/>
            <person name="Podicherti R."/>
            <person name="Tsui H.-C.T."/>
            <person name="Winkler M.E."/>
        </authorList>
    </citation>
    <scope>NUCLEOTIDE SEQUENCE</scope>
</reference>
<feature type="domain" description="Gingipain propeptide" evidence="3">
    <location>
        <begin position="53"/>
        <end position="200"/>
    </location>
</feature>
<proteinExistence type="predicted"/>
<dbReference type="GO" id="GO:0006508">
    <property type="term" value="P:proteolysis"/>
    <property type="evidence" value="ECO:0007669"/>
    <property type="project" value="InterPro"/>
</dbReference>
<dbReference type="Gene3D" id="3.40.50.10390">
    <property type="entry name" value="Gingipain r, domain 1"/>
    <property type="match status" value="1"/>
</dbReference>
<gene>
    <name evidence="4" type="ORF">METZ01_LOCUS276463</name>
</gene>
<keyword evidence="1" id="KW-0732">Signal</keyword>
<sequence length="311" mass="34852">MLRNITFFTPLIWGIIFATSVIQVSGDETEFNLQQVSPSVLNVSITTGDIVTFSAMTNEGEFTRLSLPNFHLSRDIGEPELPEIHSLIEIPQDALPYIEIVSSNYRDYSLADLGIESPIYPAQPSLSKSQNPGDIPFTINTDVYLKNTLLEKELVSVNIEGQLRAIRIANLNIRLVDYNPVEGILRVYTNLEINIHMDGADLAKTEEIKEIYYSPYFEAIYNQIPNYDPSTRSDDLISDPVTYVIVANSSFEGDLDEFIEWKTQKGYHVIVGYTGDIGSSALAIKNYIHNLYNNPEDGVMPPSFVLLVGDT</sequence>